<accession>A0A9P6AMP1</accession>
<reference evidence="3" key="1">
    <citation type="journal article" date="2020" name="Nat. Commun.">
        <title>Large-scale genome sequencing of mycorrhizal fungi provides insights into the early evolution of symbiotic traits.</title>
        <authorList>
            <person name="Miyauchi S."/>
            <person name="Kiss E."/>
            <person name="Kuo A."/>
            <person name="Drula E."/>
            <person name="Kohler A."/>
            <person name="Sanchez-Garcia M."/>
            <person name="Morin E."/>
            <person name="Andreopoulos B."/>
            <person name="Barry K.W."/>
            <person name="Bonito G."/>
            <person name="Buee M."/>
            <person name="Carver A."/>
            <person name="Chen C."/>
            <person name="Cichocki N."/>
            <person name="Clum A."/>
            <person name="Culley D."/>
            <person name="Crous P.W."/>
            <person name="Fauchery L."/>
            <person name="Girlanda M."/>
            <person name="Hayes R.D."/>
            <person name="Keri Z."/>
            <person name="LaButti K."/>
            <person name="Lipzen A."/>
            <person name="Lombard V."/>
            <person name="Magnuson J."/>
            <person name="Maillard F."/>
            <person name="Murat C."/>
            <person name="Nolan M."/>
            <person name="Ohm R.A."/>
            <person name="Pangilinan J."/>
            <person name="Pereira M.F."/>
            <person name="Perotto S."/>
            <person name="Peter M."/>
            <person name="Pfister S."/>
            <person name="Riley R."/>
            <person name="Sitrit Y."/>
            <person name="Stielow J.B."/>
            <person name="Szollosi G."/>
            <person name="Zifcakova L."/>
            <person name="Stursova M."/>
            <person name="Spatafora J.W."/>
            <person name="Tedersoo L."/>
            <person name="Vaario L.M."/>
            <person name="Yamada A."/>
            <person name="Yan M."/>
            <person name="Wang P."/>
            <person name="Xu J."/>
            <person name="Bruns T."/>
            <person name="Baldrian P."/>
            <person name="Vilgalys R."/>
            <person name="Dunand C."/>
            <person name="Henrissat B."/>
            <person name="Grigoriev I.V."/>
            <person name="Hibbett D."/>
            <person name="Nagy L.G."/>
            <person name="Martin F.M."/>
        </authorList>
    </citation>
    <scope>NUCLEOTIDE SEQUENCE</scope>
    <source>
        <strain evidence="3">UP504</strain>
    </source>
</reference>
<feature type="repeat" description="TPR" evidence="1">
    <location>
        <begin position="477"/>
        <end position="510"/>
    </location>
</feature>
<dbReference type="InterPro" id="IPR019734">
    <property type="entry name" value="TPR_rpt"/>
</dbReference>
<proteinExistence type="predicted"/>
<protein>
    <submittedName>
        <fullName evidence="3">Uncharacterized protein</fullName>
    </submittedName>
</protein>
<feature type="region of interest" description="Disordered" evidence="2">
    <location>
        <begin position="32"/>
        <end position="51"/>
    </location>
</feature>
<evidence type="ECO:0000313" key="4">
    <source>
        <dbReference type="Proteomes" id="UP000886523"/>
    </source>
</evidence>
<organism evidence="3 4">
    <name type="scientific">Hydnum rufescens UP504</name>
    <dbReference type="NCBI Taxonomy" id="1448309"/>
    <lineage>
        <taxon>Eukaryota</taxon>
        <taxon>Fungi</taxon>
        <taxon>Dikarya</taxon>
        <taxon>Basidiomycota</taxon>
        <taxon>Agaricomycotina</taxon>
        <taxon>Agaricomycetes</taxon>
        <taxon>Cantharellales</taxon>
        <taxon>Hydnaceae</taxon>
        <taxon>Hydnum</taxon>
    </lineage>
</organism>
<comment type="caution">
    <text evidence="3">The sequence shown here is derived from an EMBL/GenBank/DDBJ whole genome shotgun (WGS) entry which is preliminary data.</text>
</comment>
<evidence type="ECO:0000256" key="1">
    <source>
        <dbReference type="PROSITE-ProRule" id="PRU00339"/>
    </source>
</evidence>
<keyword evidence="1" id="KW-0802">TPR repeat</keyword>
<evidence type="ECO:0000256" key="2">
    <source>
        <dbReference type="SAM" id="MobiDB-lite"/>
    </source>
</evidence>
<dbReference type="EMBL" id="MU129053">
    <property type="protein sequence ID" value="KAF9508684.1"/>
    <property type="molecule type" value="Genomic_DNA"/>
</dbReference>
<keyword evidence="4" id="KW-1185">Reference proteome</keyword>
<sequence length="547" mass="59970">MFRRSLCRGPTLVVWGARAPISRTRYRLYSNEVPQRQRSPPSQSPARDEPAHQYYSESLQHALTVVGRFFKFAAVGGLGLGLAVAIAWEGAHQWVEYHELASVPQTLPDPFEWGLELERWTGPRGNGGTHSRLGWKGRHFVRAAWISLNWAFGTDASIIQASRPGAADSIALNDEALVKALVYLDSALAVANHKAEMSREDGTMDQTILDLHTLRASVLARIGDPHALKSASSIYNLVYDALLREGRTSDAARMAVKLGDISARLNHSDTAIGWWKKAVELIGAMINNPAPKHASSRGSEEYLPRSPYSQRILMSALVSLSGHYATSRKFRDTLATDFAMFTITPELLGRALKPSSPALSSVEGSKSLHYSFILHRDALLRIHAAEVFYALRDPSRSSDTPVPLYLTSLQTAISSSEAVIRLLTQGPSATPIPSPTSAVTPTASPAPLAPLSPKFASSPLLSAPSEVLLRQAKRTATHAHNLTGIVLEEQGDTEQALDHFERALEWAGGREGHDERHAIQSEWKSVWVNYVRAREAVLNKVPSENKT</sequence>
<dbReference type="Gene3D" id="1.25.40.10">
    <property type="entry name" value="Tetratricopeptide repeat domain"/>
    <property type="match status" value="1"/>
</dbReference>
<feature type="compositionally biased region" description="Low complexity" evidence="2">
    <location>
        <begin position="34"/>
        <end position="45"/>
    </location>
</feature>
<gene>
    <name evidence="3" type="ORF">BS47DRAFT_1332579</name>
</gene>
<dbReference type="PROSITE" id="PS50005">
    <property type="entry name" value="TPR"/>
    <property type="match status" value="1"/>
</dbReference>
<dbReference type="AlphaFoldDB" id="A0A9P6AMP1"/>
<dbReference type="Proteomes" id="UP000886523">
    <property type="component" value="Unassembled WGS sequence"/>
</dbReference>
<name>A0A9P6AMP1_9AGAM</name>
<evidence type="ECO:0000313" key="3">
    <source>
        <dbReference type="EMBL" id="KAF9508684.1"/>
    </source>
</evidence>
<dbReference type="InterPro" id="IPR011990">
    <property type="entry name" value="TPR-like_helical_dom_sf"/>
</dbReference>
<dbReference type="SUPFAM" id="SSF48452">
    <property type="entry name" value="TPR-like"/>
    <property type="match status" value="1"/>
</dbReference>
<dbReference type="OrthoDB" id="2524554at2759"/>